<evidence type="ECO:0000313" key="1">
    <source>
        <dbReference type="EMBL" id="KAF1922497.1"/>
    </source>
</evidence>
<dbReference type="OrthoDB" id="3691487at2759"/>
<dbReference type="InterPro" id="IPR036770">
    <property type="entry name" value="Ankyrin_rpt-contain_sf"/>
</dbReference>
<evidence type="ECO:0000313" key="2">
    <source>
        <dbReference type="Proteomes" id="UP000800082"/>
    </source>
</evidence>
<dbReference type="Gene3D" id="1.25.40.20">
    <property type="entry name" value="Ankyrin repeat-containing domain"/>
    <property type="match status" value="1"/>
</dbReference>
<dbReference type="EMBL" id="ML979024">
    <property type="protein sequence ID" value="KAF1922497.1"/>
    <property type="molecule type" value="Genomic_DNA"/>
</dbReference>
<protein>
    <submittedName>
        <fullName evidence="1">Uncharacterized protein</fullName>
    </submittedName>
</protein>
<name>A0A6A5R9I5_9PLEO</name>
<dbReference type="Proteomes" id="UP000800082">
    <property type="component" value="Unassembled WGS sequence"/>
</dbReference>
<dbReference type="RefSeq" id="XP_033442750.1">
    <property type="nucleotide sequence ID" value="XM_033587087.1"/>
</dbReference>
<dbReference type="GeneID" id="54344733"/>
<reference evidence="1" key="1">
    <citation type="journal article" date="2020" name="Stud. Mycol.">
        <title>101 Dothideomycetes genomes: a test case for predicting lifestyles and emergence of pathogens.</title>
        <authorList>
            <person name="Haridas S."/>
            <person name="Albert R."/>
            <person name="Binder M."/>
            <person name="Bloem J."/>
            <person name="Labutti K."/>
            <person name="Salamov A."/>
            <person name="Andreopoulos B."/>
            <person name="Baker S."/>
            <person name="Barry K."/>
            <person name="Bills G."/>
            <person name="Bluhm B."/>
            <person name="Cannon C."/>
            <person name="Castanera R."/>
            <person name="Culley D."/>
            <person name="Daum C."/>
            <person name="Ezra D."/>
            <person name="Gonzalez J."/>
            <person name="Henrissat B."/>
            <person name="Kuo A."/>
            <person name="Liang C."/>
            <person name="Lipzen A."/>
            <person name="Lutzoni F."/>
            <person name="Magnuson J."/>
            <person name="Mondo S."/>
            <person name="Nolan M."/>
            <person name="Ohm R."/>
            <person name="Pangilinan J."/>
            <person name="Park H.-J."/>
            <person name="Ramirez L."/>
            <person name="Alfaro M."/>
            <person name="Sun H."/>
            <person name="Tritt A."/>
            <person name="Yoshinaga Y."/>
            <person name="Zwiers L.-H."/>
            <person name="Turgeon B."/>
            <person name="Goodwin S."/>
            <person name="Spatafora J."/>
            <person name="Crous P."/>
            <person name="Grigoriev I."/>
        </authorList>
    </citation>
    <scope>NUCLEOTIDE SEQUENCE</scope>
    <source>
        <strain evidence="1">CBS 183.55</strain>
    </source>
</reference>
<sequence>MNVANNEDNTALTIALDQMAREIVLQILQAGAELNVVQHSRLVSLTISSKDTPLLDLVISKKVSLDGAVYYALDSRLGLDYQYLLNLLLKLIKAEANLVQLEELQDATLPRFSPTEDRHAIIVASRRGITNPVDMLLSSSASTTDRNKYRESALLVAVRYAQLLHENAPTAVNIADDNGATVLSNH</sequence>
<dbReference type="AlphaFoldDB" id="A0A6A5R9I5"/>
<organism evidence="1 2">
    <name type="scientific">Didymella exigua CBS 183.55</name>
    <dbReference type="NCBI Taxonomy" id="1150837"/>
    <lineage>
        <taxon>Eukaryota</taxon>
        <taxon>Fungi</taxon>
        <taxon>Dikarya</taxon>
        <taxon>Ascomycota</taxon>
        <taxon>Pezizomycotina</taxon>
        <taxon>Dothideomycetes</taxon>
        <taxon>Pleosporomycetidae</taxon>
        <taxon>Pleosporales</taxon>
        <taxon>Pleosporineae</taxon>
        <taxon>Didymellaceae</taxon>
        <taxon>Didymella</taxon>
    </lineage>
</organism>
<proteinExistence type="predicted"/>
<keyword evidence="2" id="KW-1185">Reference proteome</keyword>
<gene>
    <name evidence="1" type="ORF">M421DRAFT_10500</name>
</gene>
<accession>A0A6A5R9I5</accession>
<dbReference type="SUPFAM" id="SSF48403">
    <property type="entry name" value="Ankyrin repeat"/>
    <property type="match status" value="1"/>
</dbReference>